<keyword evidence="2" id="KW-0472">Membrane</keyword>
<protein>
    <submittedName>
        <fullName evidence="4">Uncharacterized protein</fullName>
    </submittedName>
</protein>
<sequence>MKGSADLNREVLVDAPEAKKLQSSPDPSLLQLSSAKPKESSQLSSQKKKPASLSKEWAIKNPIASPHLYCTCESPCGSHVNKINPFISLVCVCLVVYILLYLLTRCTYPLLWHTYISRLLDGT</sequence>
<organism evidence="3 4">
    <name type="scientific">Ditylenchus dipsaci</name>
    <dbReference type="NCBI Taxonomy" id="166011"/>
    <lineage>
        <taxon>Eukaryota</taxon>
        <taxon>Metazoa</taxon>
        <taxon>Ecdysozoa</taxon>
        <taxon>Nematoda</taxon>
        <taxon>Chromadorea</taxon>
        <taxon>Rhabditida</taxon>
        <taxon>Tylenchina</taxon>
        <taxon>Tylenchomorpha</taxon>
        <taxon>Sphaerularioidea</taxon>
        <taxon>Anguinidae</taxon>
        <taxon>Anguininae</taxon>
        <taxon>Ditylenchus</taxon>
    </lineage>
</organism>
<name>A0A915DM85_9BILA</name>
<evidence type="ECO:0000256" key="1">
    <source>
        <dbReference type="SAM" id="MobiDB-lite"/>
    </source>
</evidence>
<evidence type="ECO:0000313" key="4">
    <source>
        <dbReference type="WBParaSite" id="jg20854"/>
    </source>
</evidence>
<keyword evidence="2" id="KW-0812">Transmembrane</keyword>
<dbReference type="AlphaFoldDB" id="A0A915DM85"/>
<accession>A0A915DM85</accession>
<feature type="compositionally biased region" description="Low complexity" evidence="1">
    <location>
        <begin position="21"/>
        <end position="54"/>
    </location>
</feature>
<feature type="transmembrane region" description="Helical" evidence="2">
    <location>
        <begin position="83"/>
        <end position="103"/>
    </location>
</feature>
<reference evidence="4" key="1">
    <citation type="submission" date="2022-11" db="UniProtKB">
        <authorList>
            <consortium name="WormBaseParasite"/>
        </authorList>
    </citation>
    <scope>IDENTIFICATION</scope>
</reference>
<dbReference type="WBParaSite" id="jg20854">
    <property type="protein sequence ID" value="jg20854"/>
    <property type="gene ID" value="jg20854"/>
</dbReference>
<proteinExistence type="predicted"/>
<feature type="region of interest" description="Disordered" evidence="1">
    <location>
        <begin position="16"/>
        <end position="54"/>
    </location>
</feature>
<evidence type="ECO:0000256" key="2">
    <source>
        <dbReference type="SAM" id="Phobius"/>
    </source>
</evidence>
<dbReference type="Proteomes" id="UP000887574">
    <property type="component" value="Unplaced"/>
</dbReference>
<evidence type="ECO:0000313" key="3">
    <source>
        <dbReference type="Proteomes" id="UP000887574"/>
    </source>
</evidence>
<keyword evidence="2" id="KW-1133">Transmembrane helix</keyword>
<keyword evidence="3" id="KW-1185">Reference proteome</keyword>